<feature type="region of interest" description="Disordered" evidence="1">
    <location>
        <begin position="1"/>
        <end position="23"/>
    </location>
</feature>
<sequence>MTKEQPQDTAISQEASPTAEQSNLELTVNDLNLLRQTIDVATQRGAFKANELLTVGTVYNKLETFLSAVSEQQKTQGETNEP</sequence>
<protein>
    <submittedName>
        <fullName evidence="2">Uncharacterized protein</fullName>
    </submittedName>
</protein>
<dbReference type="AlphaFoldDB" id="A0A382EHT6"/>
<dbReference type="EMBL" id="UINC01044499">
    <property type="protein sequence ID" value="SVB50045.1"/>
    <property type="molecule type" value="Genomic_DNA"/>
</dbReference>
<gene>
    <name evidence="2" type="ORF">METZ01_LOCUS202899</name>
</gene>
<name>A0A382EHT6_9ZZZZ</name>
<evidence type="ECO:0000313" key="2">
    <source>
        <dbReference type="EMBL" id="SVB50045.1"/>
    </source>
</evidence>
<proteinExistence type="predicted"/>
<evidence type="ECO:0000256" key="1">
    <source>
        <dbReference type="SAM" id="MobiDB-lite"/>
    </source>
</evidence>
<accession>A0A382EHT6</accession>
<reference evidence="2" key="1">
    <citation type="submission" date="2018-05" db="EMBL/GenBank/DDBJ databases">
        <authorList>
            <person name="Lanie J.A."/>
            <person name="Ng W.-L."/>
            <person name="Kazmierczak K.M."/>
            <person name="Andrzejewski T.M."/>
            <person name="Davidsen T.M."/>
            <person name="Wayne K.J."/>
            <person name="Tettelin H."/>
            <person name="Glass J.I."/>
            <person name="Rusch D."/>
            <person name="Podicherti R."/>
            <person name="Tsui H.-C.T."/>
            <person name="Winkler M.E."/>
        </authorList>
    </citation>
    <scope>NUCLEOTIDE SEQUENCE</scope>
</reference>
<organism evidence="2">
    <name type="scientific">marine metagenome</name>
    <dbReference type="NCBI Taxonomy" id="408172"/>
    <lineage>
        <taxon>unclassified sequences</taxon>
        <taxon>metagenomes</taxon>
        <taxon>ecological metagenomes</taxon>
    </lineage>
</organism>
<feature type="compositionally biased region" description="Polar residues" evidence="1">
    <location>
        <begin position="7"/>
        <end position="23"/>
    </location>
</feature>